<accession>A0A4Y2CXP4</accession>
<dbReference type="EMBL" id="BGPR01000266">
    <property type="protein sequence ID" value="GBM09210.1"/>
    <property type="molecule type" value="Genomic_DNA"/>
</dbReference>
<keyword evidence="2" id="KW-1185">Reference proteome</keyword>
<evidence type="ECO:0000313" key="1">
    <source>
        <dbReference type="EMBL" id="GBM09210.1"/>
    </source>
</evidence>
<dbReference type="AlphaFoldDB" id="A0A4Y2CXP4"/>
<protein>
    <submittedName>
        <fullName evidence="1">Uncharacterized protein</fullName>
    </submittedName>
</protein>
<evidence type="ECO:0000313" key="2">
    <source>
        <dbReference type="Proteomes" id="UP000499080"/>
    </source>
</evidence>
<proteinExistence type="predicted"/>
<organism evidence="1 2">
    <name type="scientific">Araneus ventricosus</name>
    <name type="common">Orbweaver spider</name>
    <name type="synonym">Epeira ventricosa</name>
    <dbReference type="NCBI Taxonomy" id="182803"/>
    <lineage>
        <taxon>Eukaryota</taxon>
        <taxon>Metazoa</taxon>
        <taxon>Ecdysozoa</taxon>
        <taxon>Arthropoda</taxon>
        <taxon>Chelicerata</taxon>
        <taxon>Arachnida</taxon>
        <taxon>Araneae</taxon>
        <taxon>Araneomorphae</taxon>
        <taxon>Entelegynae</taxon>
        <taxon>Araneoidea</taxon>
        <taxon>Araneidae</taxon>
        <taxon>Araneus</taxon>
    </lineage>
</organism>
<reference evidence="1 2" key="1">
    <citation type="journal article" date="2019" name="Sci. Rep.">
        <title>Orb-weaving spider Araneus ventricosus genome elucidates the spidroin gene catalogue.</title>
        <authorList>
            <person name="Kono N."/>
            <person name="Nakamura H."/>
            <person name="Ohtoshi R."/>
            <person name="Moran D.A.P."/>
            <person name="Shinohara A."/>
            <person name="Yoshida Y."/>
            <person name="Fujiwara M."/>
            <person name="Mori M."/>
            <person name="Tomita M."/>
            <person name="Arakawa K."/>
        </authorList>
    </citation>
    <scope>NUCLEOTIDE SEQUENCE [LARGE SCALE GENOMIC DNA]</scope>
</reference>
<name>A0A4Y2CXP4_ARAVE</name>
<comment type="caution">
    <text evidence="1">The sequence shown here is derived from an EMBL/GenBank/DDBJ whole genome shotgun (WGS) entry which is preliminary data.</text>
</comment>
<sequence length="104" mass="12671">MLVLWKESGIYRDSYWMEANDFGPWRQIWRRNEDSRKYKNFRSISIRKKVMEILLEYSIRRQTLSENYKYRRSPNEAMISLESCSHCELVSCSVPDFPQDQPRP</sequence>
<gene>
    <name evidence="1" type="ORF">AVEN_226711_1</name>
</gene>
<dbReference type="Proteomes" id="UP000499080">
    <property type="component" value="Unassembled WGS sequence"/>
</dbReference>